<proteinExistence type="predicted"/>
<feature type="domain" description="Histidine kinase" evidence="6">
    <location>
        <begin position="669"/>
        <end position="880"/>
    </location>
</feature>
<feature type="domain" description="PAS" evidence="7">
    <location>
        <begin position="261"/>
        <end position="333"/>
    </location>
</feature>
<dbReference type="Pfam" id="PF13426">
    <property type="entry name" value="PAS_9"/>
    <property type="match status" value="2"/>
</dbReference>
<feature type="domain" description="PAS" evidence="7">
    <location>
        <begin position="424"/>
        <end position="468"/>
    </location>
</feature>
<feature type="domain" description="PAC" evidence="8">
    <location>
        <begin position="594"/>
        <end position="644"/>
    </location>
</feature>
<dbReference type="Gene3D" id="3.30.450.20">
    <property type="entry name" value="PAS domain"/>
    <property type="match status" value="5"/>
</dbReference>
<dbReference type="SMART" id="SM00086">
    <property type="entry name" value="PAC"/>
    <property type="match status" value="5"/>
</dbReference>
<dbReference type="InterPro" id="IPR000014">
    <property type="entry name" value="PAS"/>
</dbReference>
<dbReference type="eggNOG" id="COG4251">
    <property type="taxonomic scope" value="Bacteria"/>
</dbReference>
<dbReference type="InterPro" id="IPR052162">
    <property type="entry name" value="Sensor_kinase/Photoreceptor"/>
</dbReference>
<evidence type="ECO:0000259" key="7">
    <source>
        <dbReference type="PROSITE" id="PS50112"/>
    </source>
</evidence>
<comment type="catalytic activity">
    <reaction evidence="1">
        <text>ATP + protein L-histidine = ADP + protein N-phospho-L-histidine.</text>
        <dbReference type="EC" id="2.7.13.3"/>
    </reaction>
</comment>
<dbReference type="InterPro" id="IPR004358">
    <property type="entry name" value="Sig_transdc_His_kin-like_C"/>
</dbReference>
<dbReference type="SUPFAM" id="SSF55785">
    <property type="entry name" value="PYP-like sensor domain (PAS domain)"/>
    <property type="match status" value="5"/>
</dbReference>
<evidence type="ECO:0000256" key="1">
    <source>
        <dbReference type="ARBA" id="ARBA00000085"/>
    </source>
</evidence>
<dbReference type="NCBIfam" id="TIGR00229">
    <property type="entry name" value="sensory_box"/>
    <property type="match status" value="3"/>
</dbReference>
<dbReference type="SUPFAM" id="SSF55874">
    <property type="entry name" value="ATPase domain of HSP90 chaperone/DNA topoisomerase II/histidine kinase"/>
    <property type="match status" value="1"/>
</dbReference>
<sequence>MSKRESEQREQYNKIFIEQAPTAIAMLDKDMRYIAVSQRWITDYKMQGKEIIGQSHYDLFPEIGDDWKANHQKCLNGAIDICEEAPFKRADGSIQWIYWDVRPWYVSEGEIGGLLMHTGDITPQKEREKERNRMLEILDKTSEVARLGIWEVDLKRNSIYWSPVVREIHEVEENFQPSLDTAINFYKEGESRDLIRKSVEKVISSGVPYDVELELVTAKGNSIWVRSVGNGEFEDGVCVRLYGIFQDINHRKLSEMALNKANAELKAIFNSKSVAIITTNDKGIINHFNHGAEYLLGYSADEIVGAKMPFVFVKMEEVERFRQDMFQKYGKDSFKGLAENNEFDAREWTYIKKDGTKITVQVTISAIKNGDGEIIGTLNVASDITAIKNVENELLRKNQVLNFAERLTMIGNWQWNTVTNEVRWSSNLYKIFNIDEETLLTYDTYFSFVHPEDKEMVTNHVQFSLEEKKFPDLLHRIKLRDGTVKNIQLLAEIITNDAGDVTELVGTCQDVTEQRMAEIKFRGLLESAPDAMVIVNEAGNIHMINKQAEKLFGYSAQELIGESVEILIPEAYSAKHRGHRSDFFANPKARHMGEGKELFAINKKGKSIPIQISLSPLKTEEGVLVSAAIRDITSQKIAEKKILKAKEELEVFAKKLVAQNTKLADFTQITSHNLRAPVSNLNSLLGFYKLVQSEEERVDLFQKLESVVNHLTLTLNTLVEALNIRKDNNEDKLEKIEFHSLMVKTQEILSGEIMRTGAVIKSDFSKLPDIAYNKIYLESIFLNLVGNALKYRSADRVPEIYVSSGIENGKKFLKVTDNGQGINLKRHGHKLFGLNKVFHRHPDARGIGLFMTKTQVEAHGGSISAESEVNVGTTFNINFN</sequence>
<dbReference type="Pfam" id="PF02518">
    <property type="entry name" value="HATPase_c"/>
    <property type="match status" value="1"/>
</dbReference>
<organism evidence="9 10">
    <name type="scientific">Arenibacter algicola</name>
    <dbReference type="NCBI Taxonomy" id="616991"/>
    <lineage>
        <taxon>Bacteria</taxon>
        <taxon>Pseudomonadati</taxon>
        <taxon>Bacteroidota</taxon>
        <taxon>Flavobacteriia</taxon>
        <taxon>Flavobacteriales</taxon>
        <taxon>Flavobacteriaceae</taxon>
        <taxon>Arenibacter</taxon>
    </lineage>
</organism>
<dbReference type="InterPro" id="IPR003594">
    <property type="entry name" value="HATPase_dom"/>
</dbReference>
<dbReference type="PRINTS" id="PR00344">
    <property type="entry name" value="BCTRLSENSOR"/>
</dbReference>
<evidence type="ECO:0000256" key="5">
    <source>
        <dbReference type="ARBA" id="ARBA00022777"/>
    </source>
</evidence>
<feature type="domain" description="PAS" evidence="7">
    <location>
        <begin position="517"/>
        <end position="570"/>
    </location>
</feature>
<dbReference type="PANTHER" id="PTHR43304:SF1">
    <property type="entry name" value="PAC DOMAIN-CONTAINING PROTEIN"/>
    <property type="match status" value="1"/>
</dbReference>
<dbReference type="PROSITE" id="PS50109">
    <property type="entry name" value="HIS_KIN"/>
    <property type="match status" value="1"/>
</dbReference>
<feature type="domain" description="PAC" evidence="8">
    <location>
        <begin position="209"/>
        <end position="260"/>
    </location>
</feature>
<name>A0A221V0D4_9FLAO</name>
<dbReference type="EMBL" id="CP022515">
    <property type="protein sequence ID" value="ASO06816.1"/>
    <property type="molecule type" value="Genomic_DNA"/>
</dbReference>
<dbReference type="RefSeq" id="WP_093979211.1">
    <property type="nucleotide sequence ID" value="NZ_CP022515.1"/>
</dbReference>
<evidence type="ECO:0000259" key="8">
    <source>
        <dbReference type="PROSITE" id="PS50113"/>
    </source>
</evidence>
<accession>A0A221V0D4</accession>
<evidence type="ECO:0000256" key="3">
    <source>
        <dbReference type="ARBA" id="ARBA00022553"/>
    </source>
</evidence>
<dbReference type="Gene3D" id="2.10.70.100">
    <property type="match status" value="1"/>
</dbReference>
<reference evidence="9 10" key="1">
    <citation type="submission" date="2017-07" db="EMBL/GenBank/DDBJ databases">
        <title>Genome Sequence of Arenibacter algicola Strain SMS7 Isolated from a culture of the Diatom Skeletonema marinoi.</title>
        <authorList>
            <person name="Topel M."/>
            <person name="Pinder M.I.M."/>
            <person name="Johansson O.N."/>
            <person name="Kourtchenko O."/>
            <person name="Godhe A."/>
            <person name="Clarke A.K."/>
        </authorList>
    </citation>
    <scope>NUCLEOTIDE SEQUENCE [LARGE SCALE GENOMIC DNA]</scope>
    <source>
        <strain evidence="9 10">SMS7</strain>
    </source>
</reference>
<dbReference type="InterPro" id="IPR000700">
    <property type="entry name" value="PAS-assoc_C"/>
</dbReference>
<evidence type="ECO:0000256" key="2">
    <source>
        <dbReference type="ARBA" id="ARBA00012438"/>
    </source>
</evidence>
<evidence type="ECO:0000313" key="10">
    <source>
        <dbReference type="Proteomes" id="UP000204551"/>
    </source>
</evidence>
<keyword evidence="5" id="KW-0418">Kinase</keyword>
<gene>
    <name evidence="9" type="ORF">AREALGSMS7_03391</name>
</gene>
<dbReference type="InterPro" id="IPR013656">
    <property type="entry name" value="PAS_4"/>
</dbReference>
<keyword evidence="4 9" id="KW-0808">Transferase</keyword>
<evidence type="ECO:0000259" key="6">
    <source>
        <dbReference type="PROSITE" id="PS50109"/>
    </source>
</evidence>
<dbReference type="Proteomes" id="UP000204551">
    <property type="component" value="Chromosome"/>
</dbReference>
<dbReference type="STRING" id="616991.GCA_000733925_01715"/>
<feature type="domain" description="PAC" evidence="8">
    <location>
        <begin position="344"/>
        <end position="396"/>
    </location>
</feature>
<dbReference type="KEGG" id="aalg:AREALGSMS7_03391"/>
<dbReference type="PROSITE" id="PS50112">
    <property type="entry name" value="PAS"/>
    <property type="match status" value="3"/>
</dbReference>
<dbReference type="SMART" id="SM00091">
    <property type="entry name" value="PAS"/>
    <property type="match status" value="4"/>
</dbReference>
<dbReference type="GO" id="GO:0004673">
    <property type="term" value="F:protein histidine kinase activity"/>
    <property type="evidence" value="ECO:0007669"/>
    <property type="project" value="UniProtKB-EC"/>
</dbReference>
<dbReference type="InterPro" id="IPR005467">
    <property type="entry name" value="His_kinase_dom"/>
</dbReference>
<dbReference type="Gene3D" id="3.30.565.10">
    <property type="entry name" value="Histidine kinase-like ATPase, C-terminal domain"/>
    <property type="match status" value="1"/>
</dbReference>
<evidence type="ECO:0000256" key="4">
    <source>
        <dbReference type="ARBA" id="ARBA00022679"/>
    </source>
</evidence>
<dbReference type="AlphaFoldDB" id="A0A221V0D4"/>
<feature type="domain" description="PAC" evidence="8">
    <location>
        <begin position="81"/>
        <end position="133"/>
    </location>
</feature>
<dbReference type="CDD" id="cd00130">
    <property type="entry name" value="PAS"/>
    <property type="match status" value="4"/>
</dbReference>
<dbReference type="InterPro" id="IPR035965">
    <property type="entry name" value="PAS-like_dom_sf"/>
</dbReference>
<dbReference type="InterPro" id="IPR013655">
    <property type="entry name" value="PAS_fold_3"/>
</dbReference>
<dbReference type="Pfam" id="PF08448">
    <property type="entry name" value="PAS_4"/>
    <property type="match status" value="1"/>
</dbReference>
<protein>
    <recommendedName>
        <fullName evidence="2">histidine kinase</fullName>
        <ecNumber evidence="2">2.7.13.3</ecNumber>
    </recommendedName>
</protein>
<feature type="domain" description="PAC" evidence="8">
    <location>
        <begin position="471"/>
        <end position="523"/>
    </location>
</feature>
<dbReference type="PROSITE" id="PS50113">
    <property type="entry name" value="PAC"/>
    <property type="match status" value="5"/>
</dbReference>
<keyword evidence="3" id="KW-0597">Phosphoprotein</keyword>
<dbReference type="InterPro" id="IPR001610">
    <property type="entry name" value="PAC"/>
</dbReference>
<dbReference type="EC" id="2.7.13.3" evidence="2"/>
<evidence type="ECO:0000313" key="9">
    <source>
        <dbReference type="EMBL" id="ASO06816.1"/>
    </source>
</evidence>
<dbReference type="SMART" id="SM00387">
    <property type="entry name" value="HATPase_c"/>
    <property type="match status" value="1"/>
</dbReference>
<dbReference type="PANTHER" id="PTHR43304">
    <property type="entry name" value="PHYTOCHROME-LIKE PROTEIN CPH1"/>
    <property type="match status" value="1"/>
</dbReference>
<dbReference type="Pfam" id="PF08447">
    <property type="entry name" value="PAS_3"/>
    <property type="match status" value="2"/>
</dbReference>
<dbReference type="InterPro" id="IPR036890">
    <property type="entry name" value="HATPase_C_sf"/>
</dbReference>